<protein>
    <submittedName>
        <fullName evidence="7">Glycoside hydrolase</fullName>
    </submittedName>
</protein>
<comment type="similarity">
    <text evidence="1">Belongs to the glycosyl hydrolase 30 family.</text>
</comment>
<feature type="domain" description="Glycosyl hydrolase family 59 catalytic" evidence="5">
    <location>
        <begin position="61"/>
        <end position="380"/>
    </location>
</feature>
<keyword evidence="2 4" id="KW-0732">Signal</keyword>
<feature type="domain" description="Glycosyl hydrolase family 30 beta sandwich" evidence="6">
    <location>
        <begin position="388"/>
        <end position="473"/>
    </location>
</feature>
<dbReference type="Proteomes" id="UP001244011">
    <property type="component" value="Unassembled WGS sequence"/>
</dbReference>
<evidence type="ECO:0000256" key="1">
    <source>
        <dbReference type="ARBA" id="ARBA00005382"/>
    </source>
</evidence>
<dbReference type="GO" id="GO:0004348">
    <property type="term" value="F:glucosylceramidase activity"/>
    <property type="evidence" value="ECO:0007669"/>
    <property type="project" value="InterPro"/>
</dbReference>
<dbReference type="Gene3D" id="2.60.40.1180">
    <property type="entry name" value="Golgi alpha-mannosidase II"/>
    <property type="match status" value="1"/>
</dbReference>
<dbReference type="Pfam" id="PF02057">
    <property type="entry name" value="Glyco_hydro_59"/>
    <property type="match status" value="1"/>
</dbReference>
<dbReference type="EMBL" id="MU838997">
    <property type="protein sequence ID" value="KAK1772433.1"/>
    <property type="molecule type" value="Genomic_DNA"/>
</dbReference>
<dbReference type="Gene3D" id="3.20.20.80">
    <property type="entry name" value="Glycosidases"/>
    <property type="match status" value="1"/>
</dbReference>
<dbReference type="PANTHER" id="PTHR11069">
    <property type="entry name" value="GLUCOSYLCERAMIDASE"/>
    <property type="match status" value="1"/>
</dbReference>
<dbReference type="InterPro" id="IPR049161">
    <property type="entry name" value="GH59_cat"/>
</dbReference>
<evidence type="ECO:0000256" key="3">
    <source>
        <dbReference type="ARBA" id="ARBA00022801"/>
    </source>
</evidence>
<proteinExistence type="inferred from homology"/>
<reference evidence="7" key="1">
    <citation type="submission" date="2023-06" db="EMBL/GenBank/DDBJ databases">
        <title>Genome-scale phylogeny and comparative genomics of the fungal order Sordariales.</title>
        <authorList>
            <consortium name="Lawrence Berkeley National Laboratory"/>
            <person name="Hensen N."/>
            <person name="Bonometti L."/>
            <person name="Westerberg I."/>
            <person name="Brannstrom I.O."/>
            <person name="Guillou S."/>
            <person name="Cros-Aarteil S."/>
            <person name="Calhoun S."/>
            <person name="Haridas S."/>
            <person name="Kuo A."/>
            <person name="Mondo S."/>
            <person name="Pangilinan J."/>
            <person name="Riley R."/>
            <person name="Labutti K."/>
            <person name="Andreopoulos B."/>
            <person name="Lipzen A."/>
            <person name="Chen C."/>
            <person name="Yanf M."/>
            <person name="Daum C."/>
            <person name="Ng V."/>
            <person name="Clum A."/>
            <person name="Steindorff A."/>
            <person name="Ohm R."/>
            <person name="Martin F."/>
            <person name="Silar P."/>
            <person name="Natvig D."/>
            <person name="Lalanne C."/>
            <person name="Gautier V."/>
            <person name="Ament-Velasquez S.L."/>
            <person name="Kruys A."/>
            <person name="Hutchinson M.I."/>
            <person name="Powell A.J."/>
            <person name="Barry K."/>
            <person name="Miller A.N."/>
            <person name="Grigoriev I.V."/>
            <person name="Debuchy R."/>
            <person name="Gladieux P."/>
            <person name="Thoren M.H."/>
            <person name="Johannesson H."/>
        </authorList>
    </citation>
    <scope>NUCLEOTIDE SEQUENCE</scope>
    <source>
        <strain evidence="7">8032-3</strain>
    </source>
</reference>
<accession>A0AAJ0C934</accession>
<dbReference type="Pfam" id="PF17189">
    <property type="entry name" value="Glyco_hydro_30C"/>
    <property type="match status" value="1"/>
</dbReference>
<dbReference type="InterPro" id="IPR017853">
    <property type="entry name" value="GH"/>
</dbReference>
<feature type="signal peptide" evidence="4">
    <location>
        <begin position="1"/>
        <end position="21"/>
    </location>
</feature>
<dbReference type="SUPFAM" id="SSF51445">
    <property type="entry name" value="(Trans)glycosidases"/>
    <property type="match status" value="1"/>
</dbReference>
<evidence type="ECO:0000313" key="7">
    <source>
        <dbReference type="EMBL" id="KAK1772433.1"/>
    </source>
</evidence>
<comment type="caution">
    <text evidence="7">The sequence shown here is derived from an EMBL/GenBank/DDBJ whole genome shotgun (WGS) entry which is preliminary data.</text>
</comment>
<organism evidence="7 8">
    <name type="scientific">Phialemonium atrogriseum</name>
    <dbReference type="NCBI Taxonomy" id="1093897"/>
    <lineage>
        <taxon>Eukaryota</taxon>
        <taxon>Fungi</taxon>
        <taxon>Dikarya</taxon>
        <taxon>Ascomycota</taxon>
        <taxon>Pezizomycotina</taxon>
        <taxon>Sordariomycetes</taxon>
        <taxon>Sordariomycetidae</taxon>
        <taxon>Cephalothecales</taxon>
        <taxon>Cephalothecaceae</taxon>
        <taxon>Phialemonium</taxon>
    </lineage>
</organism>
<dbReference type="RefSeq" id="XP_060288646.1">
    <property type="nucleotide sequence ID" value="XM_060431371.1"/>
</dbReference>
<dbReference type="InterPro" id="IPR001139">
    <property type="entry name" value="Glyco_hydro_30"/>
</dbReference>
<gene>
    <name evidence="7" type="ORF">QBC33DRAFT_583187</name>
</gene>
<evidence type="ECO:0000256" key="2">
    <source>
        <dbReference type="ARBA" id="ARBA00022729"/>
    </source>
</evidence>
<dbReference type="GeneID" id="85314558"/>
<name>A0AAJ0C934_9PEZI</name>
<dbReference type="InterPro" id="IPR013780">
    <property type="entry name" value="Glyco_hydro_b"/>
</dbReference>
<dbReference type="InterPro" id="IPR033452">
    <property type="entry name" value="GH30_C"/>
</dbReference>
<dbReference type="GO" id="GO:0016020">
    <property type="term" value="C:membrane"/>
    <property type="evidence" value="ECO:0007669"/>
    <property type="project" value="GOC"/>
</dbReference>
<evidence type="ECO:0000256" key="4">
    <source>
        <dbReference type="SAM" id="SignalP"/>
    </source>
</evidence>
<dbReference type="PANTHER" id="PTHR11069:SF23">
    <property type="entry name" value="LYSOSOMAL ACID GLUCOSYLCERAMIDASE"/>
    <property type="match status" value="1"/>
</dbReference>
<feature type="chain" id="PRO_5042570282" evidence="4">
    <location>
        <begin position="22"/>
        <end position="494"/>
    </location>
</feature>
<keyword evidence="8" id="KW-1185">Reference proteome</keyword>
<dbReference type="AlphaFoldDB" id="A0AAJ0C934"/>
<keyword evidence="3 7" id="KW-0378">Hydrolase</keyword>
<evidence type="ECO:0000313" key="8">
    <source>
        <dbReference type="Proteomes" id="UP001244011"/>
    </source>
</evidence>
<sequence>MHLSPAALAAAAAALAQTATASPTNPAARQAASTLTVNLGQRYQEMDGFGFSEAFQRAYNIYNLAEPKRSQLVDLLFNATTGAGFTIVRNGIGSSPSTANDWMNTFEPTSPGSPSAEPKYVWDGKDSGQLWVSQQAVKYGVKTFYGNAWSAPGFMKTNGNDANGGSLCGVSGATCASGDWKQAYADYLVKYIQLYQENGVDVTHLGFVNEPDLSTSYASMQSTGQQSADFIKVLHPTLEEAGFSNVSITCCEATGWSAQSTMTLALKSAGVEDIVGVITGHTYTSGINGPQPTRNKVWETECSDLSGGWSTAWYSNGGSGDGFTWANNIYTGLTTGNVSAYLWWVGTQDKATNNNNNEKLILVDGGDYAVSKRFWAFAQYSRTIRPKAVRVGIAGGGSGLRSTAFVNADGSIAVNVINSGGSAAALSVAGTGATAARGWKTDNTNDMTELDGVSVGADGTVAGVSVPARGMVSLVISTGDGDVAAEEGAEESAE</sequence>
<evidence type="ECO:0000259" key="5">
    <source>
        <dbReference type="Pfam" id="PF02057"/>
    </source>
</evidence>
<evidence type="ECO:0000259" key="6">
    <source>
        <dbReference type="Pfam" id="PF17189"/>
    </source>
</evidence>
<dbReference type="GO" id="GO:0006680">
    <property type="term" value="P:glucosylceramide catabolic process"/>
    <property type="evidence" value="ECO:0007669"/>
    <property type="project" value="TreeGrafter"/>
</dbReference>